<feature type="region of interest" description="Disordered" evidence="1">
    <location>
        <begin position="1"/>
        <end position="87"/>
    </location>
</feature>
<dbReference type="HOGENOM" id="CLU_1510165_0_0_1"/>
<dbReference type="Proteomes" id="UP000008493">
    <property type="component" value="Unassembled WGS sequence"/>
</dbReference>
<dbReference type="EMBL" id="JH971388">
    <property type="protein sequence ID" value="EKM80872.1"/>
    <property type="molecule type" value="Genomic_DNA"/>
</dbReference>
<evidence type="ECO:0000256" key="1">
    <source>
        <dbReference type="SAM" id="MobiDB-lite"/>
    </source>
</evidence>
<gene>
    <name evidence="2" type="ORF">AGABI1DRAFT_126923</name>
</gene>
<feature type="compositionally biased region" description="Polar residues" evidence="1">
    <location>
        <begin position="38"/>
        <end position="56"/>
    </location>
</feature>
<protein>
    <submittedName>
        <fullName evidence="2">Uncharacterized protein</fullName>
    </submittedName>
</protein>
<dbReference type="GeneID" id="18826593"/>
<evidence type="ECO:0000313" key="3">
    <source>
        <dbReference type="Proteomes" id="UP000008493"/>
    </source>
</evidence>
<keyword evidence="3" id="KW-1185">Reference proteome</keyword>
<sequence length="178" mass="20313">MDIRRKQKVTTRALESEESLTKRLRNYGNVDHSDETRSLPSISNPETREGSQVSAENTERVEEDINREEINEEVLNKETEPEDVPEDSQAKLDTLFKTFKSPIYVCFHPPKFSVENGHEFQVFQCGAKKCLACDGRLMKRNLNTQNATSTSNLKKHASRCWGDELVKALMAVKSIHEA</sequence>
<dbReference type="RefSeq" id="XP_007328454.1">
    <property type="nucleotide sequence ID" value="XM_007328392.1"/>
</dbReference>
<dbReference type="AlphaFoldDB" id="K5XCM6"/>
<dbReference type="InParanoid" id="K5XCM6"/>
<dbReference type="KEGG" id="abp:AGABI1DRAFT126923"/>
<name>K5XCM6_AGABU</name>
<dbReference type="OrthoDB" id="2677917at2759"/>
<organism evidence="2 3">
    <name type="scientific">Agaricus bisporus var. burnettii (strain JB137-S8 / ATCC MYA-4627 / FGSC 10392)</name>
    <name type="common">White button mushroom</name>
    <dbReference type="NCBI Taxonomy" id="597362"/>
    <lineage>
        <taxon>Eukaryota</taxon>
        <taxon>Fungi</taxon>
        <taxon>Dikarya</taxon>
        <taxon>Basidiomycota</taxon>
        <taxon>Agaricomycotina</taxon>
        <taxon>Agaricomycetes</taxon>
        <taxon>Agaricomycetidae</taxon>
        <taxon>Agaricales</taxon>
        <taxon>Agaricineae</taxon>
        <taxon>Agaricaceae</taxon>
        <taxon>Agaricus</taxon>
    </lineage>
</organism>
<feature type="compositionally biased region" description="Basic and acidic residues" evidence="1">
    <location>
        <begin position="57"/>
        <end position="79"/>
    </location>
</feature>
<evidence type="ECO:0000313" key="2">
    <source>
        <dbReference type="EMBL" id="EKM80872.1"/>
    </source>
</evidence>
<reference evidence="3" key="1">
    <citation type="journal article" date="2012" name="Proc. Natl. Acad. Sci. U.S.A.">
        <title>Genome sequence of the button mushroom Agaricus bisporus reveals mechanisms governing adaptation to a humic-rich ecological niche.</title>
        <authorList>
            <person name="Morin E."/>
            <person name="Kohler A."/>
            <person name="Baker A.R."/>
            <person name="Foulongne-Oriol M."/>
            <person name="Lombard V."/>
            <person name="Nagy L.G."/>
            <person name="Ohm R.A."/>
            <person name="Patyshakuliyeva A."/>
            <person name="Brun A."/>
            <person name="Aerts A.L."/>
            <person name="Bailey A.M."/>
            <person name="Billette C."/>
            <person name="Coutinho P.M."/>
            <person name="Deakin G."/>
            <person name="Doddapaneni H."/>
            <person name="Floudas D."/>
            <person name="Grimwood J."/>
            <person name="Hilden K."/>
            <person name="Kuees U."/>
            <person name="LaButti K.M."/>
            <person name="Lapidus A."/>
            <person name="Lindquist E.A."/>
            <person name="Lucas S.M."/>
            <person name="Murat C."/>
            <person name="Riley R.W."/>
            <person name="Salamov A.A."/>
            <person name="Schmutz J."/>
            <person name="Subramanian V."/>
            <person name="Woesten H.A.B."/>
            <person name="Xu J."/>
            <person name="Eastwood D.C."/>
            <person name="Foster G.D."/>
            <person name="Sonnenberg A.S."/>
            <person name="Cullen D."/>
            <person name="de Vries R.P."/>
            <person name="Lundell T."/>
            <person name="Hibbett D.S."/>
            <person name="Henrissat B."/>
            <person name="Burton K.S."/>
            <person name="Kerrigan R.W."/>
            <person name="Challen M.P."/>
            <person name="Grigoriev I.V."/>
            <person name="Martin F."/>
        </authorList>
    </citation>
    <scope>NUCLEOTIDE SEQUENCE [LARGE SCALE GENOMIC DNA]</scope>
    <source>
        <strain evidence="3">JB137-S8 / ATCC MYA-4627 / FGSC 10392</strain>
    </source>
</reference>
<proteinExistence type="predicted"/>
<accession>K5XCM6</accession>